<feature type="compositionally biased region" description="Polar residues" evidence="1">
    <location>
        <begin position="1"/>
        <end position="11"/>
    </location>
</feature>
<evidence type="ECO:0000313" key="4">
    <source>
        <dbReference type="Proteomes" id="UP000317940"/>
    </source>
</evidence>
<feature type="region of interest" description="Disordered" evidence="1">
    <location>
        <begin position="372"/>
        <end position="401"/>
    </location>
</feature>
<dbReference type="RefSeq" id="WP_145904835.1">
    <property type="nucleotide sequence ID" value="NZ_BAAAMZ010000024.1"/>
</dbReference>
<protein>
    <submittedName>
        <fullName evidence="3">Uncharacterized protein</fullName>
    </submittedName>
</protein>
<keyword evidence="2" id="KW-1133">Transmembrane helix</keyword>
<feature type="region of interest" description="Disordered" evidence="1">
    <location>
        <begin position="1"/>
        <end position="184"/>
    </location>
</feature>
<keyword evidence="4" id="KW-1185">Reference proteome</keyword>
<organism evidence="3 4">
    <name type="scientific">Kitasatospora viridis</name>
    <dbReference type="NCBI Taxonomy" id="281105"/>
    <lineage>
        <taxon>Bacteria</taxon>
        <taxon>Bacillati</taxon>
        <taxon>Actinomycetota</taxon>
        <taxon>Actinomycetes</taxon>
        <taxon>Kitasatosporales</taxon>
        <taxon>Streptomycetaceae</taxon>
        <taxon>Kitasatospora</taxon>
    </lineage>
</organism>
<accession>A0A561UGA4</accession>
<name>A0A561UGA4_9ACTN</name>
<gene>
    <name evidence="3" type="ORF">FHX73_112200</name>
</gene>
<dbReference type="EMBL" id="VIWT01000001">
    <property type="protein sequence ID" value="TWF98392.1"/>
    <property type="molecule type" value="Genomic_DNA"/>
</dbReference>
<dbReference type="AlphaFoldDB" id="A0A561UGA4"/>
<dbReference type="Proteomes" id="UP000317940">
    <property type="component" value="Unassembled WGS sequence"/>
</dbReference>
<evidence type="ECO:0000256" key="2">
    <source>
        <dbReference type="SAM" id="Phobius"/>
    </source>
</evidence>
<feature type="compositionally biased region" description="Pro residues" evidence="1">
    <location>
        <begin position="22"/>
        <end position="31"/>
    </location>
</feature>
<comment type="caution">
    <text evidence="3">The sequence shown here is derived from an EMBL/GenBank/DDBJ whole genome shotgun (WGS) entry which is preliminary data.</text>
</comment>
<proteinExistence type="predicted"/>
<reference evidence="3 4" key="1">
    <citation type="submission" date="2019-06" db="EMBL/GenBank/DDBJ databases">
        <title>Sequencing the genomes of 1000 actinobacteria strains.</title>
        <authorList>
            <person name="Klenk H.-P."/>
        </authorList>
    </citation>
    <scope>NUCLEOTIDE SEQUENCE [LARGE SCALE GENOMIC DNA]</scope>
    <source>
        <strain evidence="3 4">DSM 44826</strain>
    </source>
</reference>
<feature type="compositionally biased region" description="Gly residues" evidence="1">
    <location>
        <begin position="109"/>
        <end position="171"/>
    </location>
</feature>
<dbReference type="OrthoDB" id="3763497at2"/>
<evidence type="ECO:0000313" key="3">
    <source>
        <dbReference type="EMBL" id="TWF98392.1"/>
    </source>
</evidence>
<feature type="transmembrane region" description="Helical" evidence="2">
    <location>
        <begin position="215"/>
        <end position="235"/>
    </location>
</feature>
<feature type="compositionally biased region" description="Low complexity" evidence="1">
    <location>
        <begin position="388"/>
        <end position="401"/>
    </location>
</feature>
<sequence>MSQRRSYNSGDFNLDDLFRPEPAAPAGPPGAAPAAPGVPAQQTWGEQPPVQQPPVQQSWTEQPPAQQSWTAQQQSAPAPAAEAPETQYLPPYPTSDPNPGAGPDYGQPSFGGLGAPPGPQAGGQTFGGQQSFGGGPSYGGLGAPPGPQAGGQTFGGQQSFGGGPSYGGLGAPPGPQAGGQSFAGYDAQPAVNEHTTQLGRAEVPRRGGGGPSRKAVIGGLVAVGVIGAILVGVLSSGGDGGKSNKAAAGSTAKATSTGSAAAGSGGTGALSAGAEGQAKAVSNLLSGANSSRQAVIGAVASVNKCDNPGAAQQALSQASAQRKQLLTSLSTLKVDQLPTGPTLVQQLTQAWQASQAADDAYAAWAGDAAGGCDPTKQADNPHRQAGDQSSGQASTAKKAAAATWNAIATQANLPTLGDSQL</sequence>
<keyword evidence="2" id="KW-0812">Transmembrane</keyword>
<evidence type="ECO:0000256" key="1">
    <source>
        <dbReference type="SAM" id="MobiDB-lite"/>
    </source>
</evidence>
<keyword evidence="2" id="KW-0472">Membrane</keyword>
<feature type="compositionally biased region" description="Low complexity" evidence="1">
    <location>
        <begin position="47"/>
        <end position="87"/>
    </location>
</feature>